<reference evidence="2" key="1">
    <citation type="submission" date="2021-03" db="EMBL/GenBank/DDBJ databases">
        <authorList>
            <person name="Tagirdzhanova G."/>
        </authorList>
    </citation>
    <scope>NUCLEOTIDE SEQUENCE</scope>
</reference>
<protein>
    <submittedName>
        <fullName evidence="2">Uncharacterized protein</fullName>
    </submittedName>
</protein>
<feature type="signal peptide" evidence="1">
    <location>
        <begin position="1"/>
        <end position="22"/>
    </location>
</feature>
<accession>A0A8H3ILC2</accession>
<dbReference type="Proteomes" id="UP000664521">
    <property type="component" value="Unassembled WGS sequence"/>
</dbReference>
<proteinExistence type="predicted"/>
<feature type="chain" id="PRO_5034346357" evidence="1">
    <location>
        <begin position="23"/>
        <end position="211"/>
    </location>
</feature>
<keyword evidence="3" id="KW-1185">Reference proteome</keyword>
<sequence>MRTSTISFLGLALSALLPIASPTPILELFHRDAEASASDPSSPLDPRYIVLDPSQDGGNEDGTMIGPGAFQIPNSNGDLSANLGLVAVVSPAPMRNLLNQTSRFLAAQLSASGDGQLPPSREPFVYDLEQGAWVRASSFTWWGQHFTWSMLQLVINWLYPHLAGVSKFRQGGVIHVVSQKWGPIGIIEFRPGFTGNVTPEVLQGAEGVYQY</sequence>
<evidence type="ECO:0000256" key="1">
    <source>
        <dbReference type="SAM" id="SignalP"/>
    </source>
</evidence>
<evidence type="ECO:0000313" key="3">
    <source>
        <dbReference type="Proteomes" id="UP000664521"/>
    </source>
</evidence>
<dbReference type="AlphaFoldDB" id="A0A8H3ILC2"/>
<name>A0A8H3ILC2_9LECA</name>
<dbReference type="OrthoDB" id="10440574at2759"/>
<evidence type="ECO:0000313" key="2">
    <source>
        <dbReference type="EMBL" id="CAF9925135.1"/>
    </source>
</evidence>
<gene>
    <name evidence="2" type="ORF">HETSPECPRED_005756</name>
</gene>
<keyword evidence="1" id="KW-0732">Signal</keyword>
<dbReference type="EMBL" id="CAJPDS010000037">
    <property type="protein sequence ID" value="CAF9925135.1"/>
    <property type="molecule type" value="Genomic_DNA"/>
</dbReference>
<comment type="caution">
    <text evidence="2">The sequence shown here is derived from an EMBL/GenBank/DDBJ whole genome shotgun (WGS) entry which is preliminary data.</text>
</comment>
<organism evidence="2 3">
    <name type="scientific">Heterodermia speciosa</name>
    <dbReference type="NCBI Taxonomy" id="116794"/>
    <lineage>
        <taxon>Eukaryota</taxon>
        <taxon>Fungi</taxon>
        <taxon>Dikarya</taxon>
        <taxon>Ascomycota</taxon>
        <taxon>Pezizomycotina</taxon>
        <taxon>Lecanoromycetes</taxon>
        <taxon>OSLEUM clade</taxon>
        <taxon>Lecanoromycetidae</taxon>
        <taxon>Caliciales</taxon>
        <taxon>Physciaceae</taxon>
        <taxon>Heterodermia</taxon>
    </lineage>
</organism>